<dbReference type="RefSeq" id="XP_025374120.1">
    <property type="nucleotide sequence ID" value="XM_025524300.1"/>
</dbReference>
<dbReference type="InParanoid" id="A0A316YCC4"/>
<evidence type="ECO:0000313" key="2">
    <source>
        <dbReference type="EMBL" id="PWN86922.1"/>
    </source>
</evidence>
<accession>A0A316YCC4</accession>
<keyword evidence="3" id="KW-1185">Reference proteome</keyword>
<sequence>MSYLTAPLHPRAGLTLPSDTIVGIPAIAALNLASSLVDALEKKLKAGHSAKEEADGEDAAQDLFEDYNDVCTTQHSIDPATWAANRAKEGRKAELEETNATTQQRLEQFLQLAFVPKAKYVIEDAIKLHKETRPERAEDAAQRRNEDALLDFISHLSIIEGGFYLLKQ</sequence>
<protein>
    <submittedName>
        <fullName evidence="2">Uncharacterized protein</fullName>
    </submittedName>
</protein>
<keyword evidence="1" id="KW-0175">Coiled coil</keyword>
<feature type="coiled-coil region" evidence="1">
    <location>
        <begin position="85"/>
        <end position="112"/>
    </location>
</feature>
<organism evidence="2 3">
    <name type="scientific">Acaromyces ingoldii</name>
    <dbReference type="NCBI Taxonomy" id="215250"/>
    <lineage>
        <taxon>Eukaryota</taxon>
        <taxon>Fungi</taxon>
        <taxon>Dikarya</taxon>
        <taxon>Basidiomycota</taxon>
        <taxon>Ustilaginomycotina</taxon>
        <taxon>Exobasidiomycetes</taxon>
        <taxon>Exobasidiales</taxon>
        <taxon>Cryptobasidiaceae</taxon>
        <taxon>Acaromyces</taxon>
    </lineage>
</organism>
<dbReference type="EMBL" id="KZ819642">
    <property type="protein sequence ID" value="PWN86922.1"/>
    <property type="molecule type" value="Genomic_DNA"/>
</dbReference>
<dbReference type="OrthoDB" id="2897659at2759"/>
<gene>
    <name evidence="2" type="ORF">FA10DRAFT_289499</name>
</gene>
<dbReference type="AlphaFoldDB" id="A0A316YCC4"/>
<name>A0A316YCC4_9BASI</name>
<dbReference type="GeneID" id="37046216"/>
<dbReference type="Proteomes" id="UP000245768">
    <property type="component" value="Unassembled WGS sequence"/>
</dbReference>
<proteinExistence type="predicted"/>
<evidence type="ECO:0000313" key="3">
    <source>
        <dbReference type="Proteomes" id="UP000245768"/>
    </source>
</evidence>
<reference evidence="2 3" key="1">
    <citation type="journal article" date="2018" name="Mol. Biol. Evol.">
        <title>Broad Genomic Sampling Reveals a Smut Pathogenic Ancestry of the Fungal Clade Ustilaginomycotina.</title>
        <authorList>
            <person name="Kijpornyongpan T."/>
            <person name="Mondo S.J."/>
            <person name="Barry K."/>
            <person name="Sandor L."/>
            <person name="Lee J."/>
            <person name="Lipzen A."/>
            <person name="Pangilinan J."/>
            <person name="LaButti K."/>
            <person name="Hainaut M."/>
            <person name="Henrissat B."/>
            <person name="Grigoriev I.V."/>
            <person name="Spatafora J.W."/>
            <person name="Aime M.C."/>
        </authorList>
    </citation>
    <scope>NUCLEOTIDE SEQUENCE [LARGE SCALE GENOMIC DNA]</scope>
    <source>
        <strain evidence="2 3">MCA 4198</strain>
    </source>
</reference>
<evidence type="ECO:0000256" key="1">
    <source>
        <dbReference type="SAM" id="Coils"/>
    </source>
</evidence>